<dbReference type="RefSeq" id="XP_003742636.3">
    <property type="nucleotide sequence ID" value="XM_003742588.3"/>
</dbReference>
<reference evidence="12" key="1">
    <citation type="submission" date="2025-08" db="UniProtKB">
        <authorList>
            <consortium name="RefSeq"/>
        </authorList>
    </citation>
    <scope>IDENTIFICATION</scope>
</reference>
<protein>
    <submittedName>
        <fullName evidence="12">Insulin-degrading enzyme</fullName>
    </submittedName>
</protein>
<dbReference type="InterPro" id="IPR054734">
    <property type="entry name" value="PqqF-like_C_4"/>
</dbReference>
<accession>A0AAJ6VXK4</accession>
<dbReference type="InterPro" id="IPR011249">
    <property type="entry name" value="Metalloenz_LuxS/M16"/>
</dbReference>
<dbReference type="Pfam" id="PF22456">
    <property type="entry name" value="PqqF-like_C_4"/>
    <property type="match status" value="1"/>
</dbReference>
<dbReference type="InterPro" id="IPR007863">
    <property type="entry name" value="Peptidase_M16_C"/>
</dbReference>
<dbReference type="AlphaFoldDB" id="A0AAJ6VXK4"/>
<keyword evidence="4" id="KW-0378">Hydrolase</keyword>
<dbReference type="InterPro" id="IPR032632">
    <property type="entry name" value="Peptidase_M16_M"/>
</dbReference>
<evidence type="ECO:0000313" key="11">
    <source>
        <dbReference type="Proteomes" id="UP000694867"/>
    </source>
</evidence>
<dbReference type="KEGG" id="goe:100905822"/>
<feature type="domain" description="Peptidase M16 N-terminal" evidence="7">
    <location>
        <begin position="8"/>
        <end position="144"/>
    </location>
</feature>
<keyword evidence="11" id="KW-1185">Reference proteome</keyword>
<feature type="domain" description="Peptidase M16 C-terminal" evidence="8">
    <location>
        <begin position="174"/>
        <end position="350"/>
    </location>
</feature>
<gene>
    <name evidence="12" type="primary">LOC100905822</name>
</gene>
<keyword evidence="2" id="KW-0645">Protease</keyword>
<feature type="domain" description="Coenzyme PQQ synthesis protein F-like C-terminal lobe" evidence="10">
    <location>
        <begin position="747"/>
        <end position="846"/>
    </location>
</feature>
<keyword evidence="5" id="KW-0862">Zinc</keyword>
<organism evidence="11 12">
    <name type="scientific">Galendromus occidentalis</name>
    <name type="common">western predatory mite</name>
    <dbReference type="NCBI Taxonomy" id="34638"/>
    <lineage>
        <taxon>Eukaryota</taxon>
        <taxon>Metazoa</taxon>
        <taxon>Ecdysozoa</taxon>
        <taxon>Arthropoda</taxon>
        <taxon>Chelicerata</taxon>
        <taxon>Arachnida</taxon>
        <taxon>Acari</taxon>
        <taxon>Parasitiformes</taxon>
        <taxon>Mesostigmata</taxon>
        <taxon>Gamasina</taxon>
        <taxon>Phytoseioidea</taxon>
        <taxon>Phytoseiidae</taxon>
        <taxon>Typhlodrominae</taxon>
        <taxon>Galendromus</taxon>
    </lineage>
</organism>
<evidence type="ECO:0000259" key="8">
    <source>
        <dbReference type="Pfam" id="PF05193"/>
    </source>
</evidence>
<evidence type="ECO:0000256" key="3">
    <source>
        <dbReference type="ARBA" id="ARBA00022723"/>
    </source>
</evidence>
<dbReference type="PANTHER" id="PTHR43690">
    <property type="entry name" value="NARDILYSIN"/>
    <property type="match status" value="1"/>
</dbReference>
<dbReference type="GO" id="GO:0008237">
    <property type="term" value="F:metallopeptidase activity"/>
    <property type="evidence" value="ECO:0007669"/>
    <property type="project" value="UniProtKB-KW"/>
</dbReference>
<name>A0AAJ6VXK4_9ACAR</name>
<feature type="domain" description="Peptidase M16 middle/third" evidence="9">
    <location>
        <begin position="356"/>
        <end position="641"/>
    </location>
</feature>
<evidence type="ECO:0000256" key="6">
    <source>
        <dbReference type="ARBA" id="ARBA00023049"/>
    </source>
</evidence>
<dbReference type="Pfam" id="PF05193">
    <property type="entry name" value="Peptidase_M16_C"/>
    <property type="match status" value="1"/>
</dbReference>
<dbReference type="FunFam" id="3.30.830.10:FF:000005">
    <property type="entry name" value="nardilysin isoform X1"/>
    <property type="match status" value="1"/>
</dbReference>
<keyword evidence="6" id="KW-0482">Metalloprotease</keyword>
<dbReference type="InterPro" id="IPR050626">
    <property type="entry name" value="Peptidase_M16"/>
</dbReference>
<dbReference type="Gene3D" id="3.30.830.10">
    <property type="entry name" value="Metalloenzyme, LuxS/M16 peptidase-like"/>
    <property type="match status" value="4"/>
</dbReference>
<dbReference type="Pfam" id="PF00675">
    <property type="entry name" value="Peptidase_M16"/>
    <property type="match status" value="1"/>
</dbReference>
<evidence type="ECO:0000313" key="12">
    <source>
        <dbReference type="RefSeq" id="XP_003742636.3"/>
    </source>
</evidence>
<dbReference type="Pfam" id="PF16187">
    <property type="entry name" value="Peptidase_M16_M"/>
    <property type="match status" value="1"/>
</dbReference>
<dbReference type="GO" id="GO:0046872">
    <property type="term" value="F:metal ion binding"/>
    <property type="evidence" value="ECO:0007669"/>
    <property type="project" value="UniProtKB-KW"/>
</dbReference>
<dbReference type="SUPFAM" id="SSF63411">
    <property type="entry name" value="LuxS/MPP-like metallohydrolase"/>
    <property type="match status" value="4"/>
</dbReference>
<evidence type="ECO:0000259" key="9">
    <source>
        <dbReference type="Pfam" id="PF16187"/>
    </source>
</evidence>
<comment type="similarity">
    <text evidence="1">Belongs to the peptidase M16 family.</text>
</comment>
<dbReference type="PANTHER" id="PTHR43690:SF18">
    <property type="entry name" value="INSULIN-DEGRADING ENZYME-RELATED"/>
    <property type="match status" value="1"/>
</dbReference>
<keyword evidence="3" id="KW-0479">Metal-binding</keyword>
<proteinExistence type="inferred from homology"/>
<dbReference type="GO" id="GO:0006508">
    <property type="term" value="P:proteolysis"/>
    <property type="evidence" value="ECO:0007669"/>
    <property type="project" value="UniProtKB-KW"/>
</dbReference>
<dbReference type="Proteomes" id="UP000694867">
    <property type="component" value="Unplaced"/>
</dbReference>
<evidence type="ECO:0000256" key="2">
    <source>
        <dbReference type="ARBA" id="ARBA00022670"/>
    </source>
</evidence>
<evidence type="ECO:0000259" key="7">
    <source>
        <dbReference type="Pfam" id="PF00675"/>
    </source>
</evidence>
<evidence type="ECO:0000259" key="10">
    <source>
        <dbReference type="Pfam" id="PF22456"/>
    </source>
</evidence>
<evidence type="ECO:0000256" key="4">
    <source>
        <dbReference type="ARBA" id="ARBA00022801"/>
    </source>
</evidence>
<evidence type="ECO:0000256" key="1">
    <source>
        <dbReference type="ARBA" id="ARBA00007261"/>
    </source>
</evidence>
<evidence type="ECO:0000256" key="5">
    <source>
        <dbReference type="ARBA" id="ARBA00022833"/>
    </source>
</evidence>
<sequence>MELKNRMRILLGSDTKAEMAHVLLCVNGVGSLSDPWNLHGLAHFTEHMIFMGSKRFPGENALDAFITKHGTFPNAHTYKSATCYFYDINPDYLEQSLDIFVAAFEEPVIDESHIDRELIAIDNEFRESSEDDMVRQERVDEITADSEHDNSKFTNGNVESLREATSLKNFTLQNAVKKFVDEYYSANLMSAVIVSRHSLPELERLAAVALSSLDDKGTVMPKWKSPYTEEHLGVLIKIVPIEDITSMRLVFPLPDLIQYYRQKPETYLATVIGHEAEGSLFSYLHKKGWVLHLEAHTKDETPGLSLLEVKMKLSKEGLGHVDEIITAFFEYVKMLRREGPQRWLYDEIAKIYDIMFRYKQKVPQTSFMVPICRHVSVYRWRDVLAGPNLFFEYDAKLISEIMDYIVPPRMRVTLVSWEFKNQTDKEEHHYRIKFSVERIRQAKIQAWQDPISNPAFKLPAKNEYIPRDFSMAKHEDHYSCIPKLVVNKPSFHMWFMQDKSFNVPWTVVHLNVRHPMMTASALNHVNLEMLIRVYKDAVTEYFYNAHLAGFSFDLSHQNGGIGLQLEGHHSQVHYLLRDYLGRFGGFRVDARREEFDRLKLAYENELRVAISDRQVALQKVGRFMEPYLLENYFTFEERLDALSNCTIESAQEFLHILKKESTVEAFVYGNTVSTEAFNMSRTIMKTFGQGGLTFADTQTFRHRRLRRGVAYRQQRIDPQLSTNCLYMVVEVDREGVTEDRLAALTTLFSRLIREPLFNVIRTTEQLAYMVQAPEKRQRGSLGLIFYIVTIHSVSYVEERLAEFLRNYVRKFLNELTDAVLEEQRGAAIKQKLIKPQKIEISSTSYWGEMVEQTYLLQRNSKEAEALRSITKKDLEDFYERFFVNPNTTTTYVLYVSKEPVKSNVKWSRQDYLVDSVEAFQQDHDFYTFEKDLSVVRMGP</sequence>
<dbReference type="InterPro" id="IPR011765">
    <property type="entry name" value="Pept_M16_N"/>
</dbReference>
<dbReference type="GeneID" id="100905822"/>